<sequence>MKIYMQPCECINFVCFVSFIGNNCLLRGQATSARCFYNSGKMIQHFLKEHKMRMDPSDTKSPILFSSDGRAELTRAPVCDECLVKLALQF</sequence>
<accession>A0A0V1KY26</accession>
<evidence type="ECO:0000313" key="2">
    <source>
        <dbReference type="Proteomes" id="UP000054721"/>
    </source>
</evidence>
<organism evidence="1 2">
    <name type="scientific">Trichinella nativa</name>
    <dbReference type="NCBI Taxonomy" id="6335"/>
    <lineage>
        <taxon>Eukaryota</taxon>
        <taxon>Metazoa</taxon>
        <taxon>Ecdysozoa</taxon>
        <taxon>Nematoda</taxon>
        <taxon>Enoplea</taxon>
        <taxon>Dorylaimia</taxon>
        <taxon>Trichinellida</taxon>
        <taxon>Trichinellidae</taxon>
        <taxon>Trichinella</taxon>
    </lineage>
</organism>
<gene>
    <name evidence="1" type="ORF">T02_1617</name>
</gene>
<dbReference type="OrthoDB" id="10414266at2759"/>
<evidence type="ECO:0000313" key="1">
    <source>
        <dbReference type="EMBL" id="KRZ52208.1"/>
    </source>
</evidence>
<dbReference type="AlphaFoldDB" id="A0A0V1KY26"/>
<dbReference type="Proteomes" id="UP000054721">
    <property type="component" value="Unassembled WGS sequence"/>
</dbReference>
<dbReference type="EMBL" id="JYDW01000200">
    <property type="protein sequence ID" value="KRZ52208.1"/>
    <property type="molecule type" value="Genomic_DNA"/>
</dbReference>
<protein>
    <submittedName>
        <fullName evidence="1">Uncharacterized protein</fullName>
    </submittedName>
</protein>
<proteinExistence type="predicted"/>
<comment type="caution">
    <text evidence="1">The sequence shown here is derived from an EMBL/GenBank/DDBJ whole genome shotgun (WGS) entry which is preliminary data.</text>
</comment>
<keyword evidence="2" id="KW-1185">Reference proteome</keyword>
<name>A0A0V1KY26_9BILA</name>
<reference evidence="1 2" key="1">
    <citation type="submission" date="2015-05" db="EMBL/GenBank/DDBJ databases">
        <title>Evolution of Trichinella species and genotypes.</title>
        <authorList>
            <person name="Korhonen P.K."/>
            <person name="Edoardo P."/>
            <person name="Giuseppe L.R."/>
            <person name="Gasser R.B."/>
        </authorList>
    </citation>
    <scope>NUCLEOTIDE SEQUENCE [LARGE SCALE GENOMIC DNA]</scope>
    <source>
        <strain evidence="1">ISS10</strain>
    </source>
</reference>